<keyword evidence="2 6" id="KW-0489">Methyltransferase</keyword>
<dbReference type="InterPro" id="IPR001525">
    <property type="entry name" value="C5_MeTfrase"/>
</dbReference>
<dbReference type="EC" id="2.1.1.37" evidence="1"/>
<dbReference type="NCBIfam" id="TIGR00675">
    <property type="entry name" value="dcm"/>
    <property type="match status" value="1"/>
</dbReference>
<dbReference type="PANTHER" id="PTHR10629:SF52">
    <property type="entry name" value="DNA (CYTOSINE-5)-METHYLTRANSFERASE 1"/>
    <property type="match status" value="1"/>
</dbReference>
<comment type="caution">
    <text evidence="8">The sequence shown here is derived from an EMBL/GenBank/DDBJ whole genome shotgun (WGS) entry which is preliminary data.</text>
</comment>
<dbReference type="PRINTS" id="PR00105">
    <property type="entry name" value="C5METTRFRASE"/>
</dbReference>
<organism evidence="8">
    <name type="scientific">Tolypothrix bouteillei VB521301</name>
    <dbReference type="NCBI Taxonomy" id="1479485"/>
    <lineage>
        <taxon>Bacteria</taxon>
        <taxon>Bacillati</taxon>
        <taxon>Cyanobacteriota</taxon>
        <taxon>Cyanophyceae</taxon>
        <taxon>Nostocales</taxon>
        <taxon>Tolypothrichaceae</taxon>
        <taxon>Tolypothrix</taxon>
    </lineage>
</organism>
<dbReference type="InterPro" id="IPR050390">
    <property type="entry name" value="C5-Methyltransferase"/>
</dbReference>
<evidence type="ECO:0000256" key="7">
    <source>
        <dbReference type="RuleBase" id="RU000416"/>
    </source>
</evidence>
<protein>
    <recommendedName>
        <fullName evidence="1">DNA (cytosine-5-)-methyltransferase</fullName>
        <ecNumber evidence="1">2.1.1.37</ecNumber>
    </recommendedName>
</protein>
<dbReference type="Gene3D" id="3.40.50.150">
    <property type="entry name" value="Vaccinia Virus protein VP39"/>
    <property type="match status" value="1"/>
</dbReference>
<dbReference type="OrthoDB" id="451520at2"/>
<dbReference type="GO" id="GO:0003677">
    <property type="term" value="F:DNA binding"/>
    <property type="evidence" value="ECO:0007669"/>
    <property type="project" value="TreeGrafter"/>
</dbReference>
<proteinExistence type="inferred from homology"/>
<evidence type="ECO:0000256" key="4">
    <source>
        <dbReference type="ARBA" id="ARBA00022691"/>
    </source>
</evidence>
<evidence type="ECO:0000256" key="6">
    <source>
        <dbReference type="PROSITE-ProRule" id="PRU01016"/>
    </source>
</evidence>
<evidence type="ECO:0000313" key="8">
    <source>
        <dbReference type="EMBL" id="KIE12063.1"/>
    </source>
</evidence>
<dbReference type="InterPro" id="IPR029063">
    <property type="entry name" value="SAM-dependent_MTases_sf"/>
</dbReference>
<evidence type="ECO:0000256" key="3">
    <source>
        <dbReference type="ARBA" id="ARBA00022679"/>
    </source>
</evidence>
<reference evidence="8" key="1">
    <citation type="journal article" date="2015" name="Genome Announc.">
        <title>Draft Genome Sequence of Tolypothrix boutellei Strain VB521301.</title>
        <authorList>
            <person name="Chandrababunaidu M.M."/>
            <person name="Singh D."/>
            <person name="Sen D."/>
            <person name="Bhan S."/>
            <person name="Das S."/>
            <person name="Gupta A."/>
            <person name="Adhikary S.P."/>
            <person name="Tripathy S."/>
        </authorList>
    </citation>
    <scope>NUCLEOTIDE SEQUENCE</scope>
    <source>
        <strain evidence="8">VB521301</strain>
    </source>
</reference>
<sequence>MKDYLNFIETELRLPPPENRDYLVIDLFAGCGGLSLGFEAAGFKTIGYEILEEACMTYRRNIHNLCNQVNLTQASRLVERATVIIGGPPCQPFSVGGHQQGLKDSRDGFPTFISAVQRYRPELALFENVRGMLFRNKKYFEEIVCALQELNYVVEWQILNAVDYGVPQKRERLFCVAHKGGWRWPVKTHIHGSQYTAGDALGELANSVPPNSRFLTPSMDEYIKKYEIASKCIKPRDVHLDTPSRTLTCRNLCGATGDMLRIRLPDGRRRRLTVREGARLQSFPDWFEFQGSENSQFNQIGNAVPPMLAKALARSVKTYLNGNDNKTVTHL</sequence>
<dbReference type="Pfam" id="PF00145">
    <property type="entry name" value="DNA_methylase"/>
    <property type="match status" value="1"/>
</dbReference>
<dbReference type="PANTHER" id="PTHR10629">
    <property type="entry name" value="CYTOSINE-SPECIFIC METHYLTRANSFERASE"/>
    <property type="match status" value="1"/>
</dbReference>
<dbReference type="GO" id="GO:0032259">
    <property type="term" value="P:methylation"/>
    <property type="evidence" value="ECO:0007669"/>
    <property type="project" value="UniProtKB-KW"/>
</dbReference>
<dbReference type="GO" id="GO:0009307">
    <property type="term" value="P:DNA restriction-modification system"/>
    <property type="evidence" value="ECO:0007669"/>
    <property type="project" value="UniProtKB-KW"/>
</dbReference>
<keyword evidence="3 6" id="KW-0808">Transferase</keyword>
<dbReference type="STRING" id="1479485.DA73_0210690"/>
<dbReference type="SUPFAM" id="SSF53335">
    <property type="entry name" value="S-adenosyl-L-methionine-dependent methyltransferases"/>
    <property type="match status" value="1"/>
</dbReference>
<comment type="similarity">
    <text evidence="6 7">Belongs to the class I-like SAM-binding methyltransferase superfamily. C5-methyltransferase family.</text>
</comment>
<evidence type="ECO:0000256" key="1">
    <source>
        <dbReference type="ARBA" id="ARBA00011975"/>
    </source>
</evidence>
<dbReference type="REBASE" id="107721">
    <property type="entry name" value="M.Tbo1301ORF210690P"/>
</dbReference>
<dbReference type="GO" id="GO:0003886">
    <property type="term" value="F:DNA (cytosine-5-)-methyltransferase activity"/>
    <property type="evidence" value="ECO:0007669"/>
    <property type="project" value="UniProtKB-EC"/>
</dbReference>
<feature type="active site" evidence="6">
    <location>
        <position position="90"/>
    </location>
</feature>
<dbReference type="AlphaFoldDB" id="A0A0C1R8R8"/>
<gene>
    <name evidence="8" type="ORF">DA73_0210690</name>
</gene>
<dbReference type="Gene3D" id="3.90.120.10">
    <property type="entry name" value="DNA Methylase, subunit A, domain 2"/>
    <property type="match status" value="1"/>
</dbReference>
<keyword evidence="4 6" id="KW-0949">S-adenosyl-L-methionine</keyword>
<accession>A0A0C1R8R8</accession>
<dbReference type="EMBL" id="JHEG02000037">
    <property type="protein sequence ID" value="KIE12063.1"/>
    <property type="molecule type" value="Genomic_DNA"/>
</dbReference>
<dbReference type="PROSITE" id="PS51679">
    <property type="entry name" value="SAM_MT_C5"/>
    <property type="match status" value="1"/>
</dbReference>
<name>A0A0C1R8R8_9CYAN</name>
<evidence type="ECO:0000256" key="2">
    <source>
        <dbReference type="ARBA" id="ARBA00022603"/>
    </source>
</evidence>
<keyword evidence="5" id="KW-0680">Restriction system</keyword>
<dbReference type="GO" id="GO:0044027">
    <property type="term" value="P:negative regulation of gene expression via chromosomal CpG island methylation"/>
    <property type="evidence" value="ECO:0007669"/>
    <property type="project" value="TreeGrafter"/>
</dbReference>
<evidence type="ECO:0000256" key="5">
    <source>
        <dbReference type="ARBA" id="ARBA00022747"/>
    </source>
</evidence>